<evidence type="ECO:0000259" key="2">
    <source>
        <dbReference type="SMART" id="SM00471"/>
    </source>
</evidence>
<dbReference type="Gene3D" id="1.10.3210.10">
    <property type="entry name" value="Hypothetical protein af1432"/>
    <property type="match status" value="1"/>
</dbReference>
<dbReference type="AlphaFoldDB" id="A0A1B6KFJ5"/>
<feature type="non-terminal residue" evidence="3">
    <location>
        <position position="1"/>
    </location>
</feature>
<dbReference type="EMBL" id="GEBQ01029782">
    <property type="protein sequence ID" value="JAT10195.1"/>
    <property type="molecule type" value="Transcribed_RNA"/>
</dbReference>
<dbReference type="PANTHER" id="PTHR11373">
    <property type="entry name" value="DEOXYNUCLEOSIDE TRIPHOSPHATE TRIPHOSPHOHYDROLASE"/>
    <property type="match status" value="1"/>
</dbReference>
<dbReference type="Pfam" id="PF01966">
    <property type="entry name" value="HD"/>
    <property type="match status" value="1"/>
</dbReference>
<dbReference type="CDD" id="cd00077">
    <property type="entry name" value="HDc"/>
    <property type="match status" value="1"/>
</dbReference>
<dbReference type="PANTHER" id="PTHR11373:SF4">
    <property type="entry name" value="DEOXYNUCLEOSIDE TRIPHOSPHATE TRIPHOSPHOHYDROLASE SAMHD1"/>
    <property type="match status" value="1"/>
</dbReference>
<dbReference type="InterPro" id="IPR006674">
    <property type="entry name" value="HD_domain"/>
</dbReference>
<feature type="domain" description="HD/PDEase" evidence="2">
    <location>
        <begin position="71"/>
        <end position="233"/>
    </location>
</feature>
<proteinExistence type="inferred from homology"/>
<dbReference type="GO" id="GO:0006203">
    <property type="term" value="P:dGTP catabolic process"/>
    <property type="evidence" value="ECO:0007669"/>
    <property type="project" value="TreeGrafter"/>
</dbReference>
<dbReference type="InterPro" id="IPR050135">
    <property type="entry name" value="dGTPase-like"/>
</dbReference>
<comment type="similarity">
    <text evidence="1">Belongs to the SAMHD1 family.</text>
</comment>
<dbReference type="SMART" id="SM00471">
    <property type="entry name" value="HDc"/>
    <property type="match status" value="1"/>
</dbReference>
<accession>A0A1B6KFJ5</accession>
<sequence length="489" mass="57018">AEQPLTAELGGYQSSERNLAMEALGYKVFNDSVHGHITLHPLLVKVVDTPEFQRLRNIKQLGFAYYVFPGASHCRYEHSLGTCYLAGQMVEKLLSREQQQRTSEEKKKITLYVQLAALCHDLGHGPFSHTWEVVTKMWNKSESWKHENASIEMLDHMLKNKNLLEEFKKYNLEEKEIKIIKQLIMGGPDIMKNEKPLLNSNNNFLYEIVSNADTGVDVDKWDYFLRDGLHLNLRITFDYHRLLEFCRVMYTTDKMTHIAFRDKEMLNLYDMYRVRSTLHYTAYRHRVVLNIELMCVDAFKAAGDAGYKINNSDIELRKAHQNAASLSQLTDHVFYDILYSSDENLAEARKLIQRVLKRDLYKLVETVNIPVDETTSRKQKQNEIDSKKSRLLEELKESYGEEIKFGVVDFYLNLDSTSDPVRNVKFYKKTGPTEPILSQGIEEIQKLLDPLPFQLVKDVNAQLLVFCKTPIDEKEKELEKAREIIRNFK</sequence>
<organism evidence="3">
    <name type="scientific">Graphocephala atropunctata</name>
    <dbReference type="NCBI Taxonomy" id="36148"/>
    <lineage>
        <taxon>Eukaryota</taxon>
        <taxon>Metazoa</taxon>
        <taxon>Ecdysozoa</taxon>
        <taxon>Arthropoda</taxon>
        <taxon>Hexapoda</taxon>
        <taxon>Insecta</taxon>
        <taxon>Pterygota</taxon>
        <taxon>Neoptera</taxon>
        <taxon>Paraneoptera</taxon>
        <taxon>Hemiptera</taxon>
        <taxon>Auchenorrhyncha</taxon>
        <taxon>Membracoidea</taxon>
        <taxon>Cicadellidae</taxon>
        <taxon>Cicadellinae</taxon>
        <taxon>Cicadellini</taxon>
        <taxon>Graphocephala</taxon>
    </lineage>
</organism>
<evidence type="ECO:0000256" key="1">
    <source>
        <dbReference type="ARBA" id="ARBA00005776"/>
    </source>
</evidence>
<reference evidence="3" key="1">
    <citation type="submission" date="2015-11" db="EMBL/GenBank/DDBJ databases">
        <title>De novo transcriptome assembly of four potential Pierce s Disease insect vectors from Arizona vineyards.</title>
        <authorList>
            <person name="Tassone E.E."/>
        </authorList>
    </citation>
    <scope>NUCLEOTIDE SEQUENCE</scope>
</reference>
<evidence type="ECO:0000313" key="3">
    <source>
        <dbReference type="EMBL" id="JAT10195.1"/>
    </source>
</evidence>
<dbReference type="GO" id="GO:0005634">
    <property type="term" value="C:nucleus"/>
    <property type="evidence" value="ECO:0007669"/>
    <property type="project" value="TreeGrafter"/>
</dbReference>
<name>A0A1B6KFJ5_9HEMI</name>
<dbReference type="SUPFAM" id="SSF109604">
    <property type="entry name" value="HD-domain/PDEase-like"/>
    <property type="match status" value="1"/>
</dbReference>
<dbReference type="InterPro" id="IPR003607">
    <property type="entry name" value="HD/PDEase_dom"/>
</dbReference>
<gene>
    <name evidence="3" type="ORF">g.30377</name>
</gene>
<dbReference type="GO" id="GO:0008832">
    <property type="term" value="F:dGTPase activity"/>
    <property type="evidence" value="ECO:0007669"/>
    <property type="project" value="TreeGrafter"/>
</dbReference>
<protein>
    <recommendedName>
        <fullName evidence="2">HD/PDEase domain-containing protein</fullName>
    </recommendedName>
</protein>